<evidence type="ECO:0000256" key="1">
    <source>
        <dbReference type="ARBA" id="ARBA00004141"/>
    </source>
</evidence>
<organism evidence="7 8">
    <name type="scientific">Rhodococcus rhodnii</name>
    <dbReference type="NCBI Taxonomy" id="38312"/>
    <lineage>
        <taxon>Bacteria</taxon>
        <taxon>Bacillati</taxon>
        <taxon>Actinomycetota</taxon>
        <taxon>Actinomycetes</taxon>
        <taxon>Mycobacteriales</taxon>
        <taxon>Nocardiaceae</taxon>
        <taxon>Rhodococcus</taxon>
    </lineage>
</organism>
<dbReference type="PANTHER" id="PTHR36974">
    <property type="entry name" value="MEMBRANE PROTEIN-RELATED"/>
    <property type="match status" value="1"/>
</dbReference>
<dbReference type="GO" id="GO:0030416">
    <property type="term" value="P:methylamine metabolic process"/>
    <property type="evidence" value="ECO:0007669"/>
    <property type="project" value="InterPro"/>
</dbReference>
<dbReference type="Pfam" id="PF07291">
    <property type="entry name" value="MauE"/>
    <property type="match status" value="1"/>
</dbReference>
<evidence type="ECO:0000256" key="4">
    <source>
        <dbReference type="ARBA" id="ARBA00023136"/>
    </source>
</evidence>
<gene>
    <name evidence="7" type="ORF">DW322_10805</name>
</gene>
<evidence type="ECO:0000256" key="5">
    <source>
        <dbReference type="SAM" id="SignalP"/>
    </source>
</evidence>
<feature type="chain" id="PRO_5026890582" description="Methylamine utilisation protein MauE domain-containing protein" evidence="5">
    <location>
        <begin position="31"/>
        <end position="133"/>
    </location>
</feature>
<proteinExistence type="predicted"/>
<dbReference type="AlphaFoldDB" id="A0A6P2CHA6"/>
<feature type="signal peptide" evidence="5">
    <location>
        <begin position="1"/>
        <end position="30"/>
    </location>
</feature>
<feature type="domain" description="Methylamine utilisation protein MauE" evidence="6">
    <location>
        <begin position="10"/>
        <end position="85"/>
    </location>
</feature>
<keyword evidence="5" id="KW-0732">Signal</keyword>
<comment type="subcellular location">
    <subcellularLocation>
        <location evidence="1">Membrane</location>
        <topology evidence="1">Multi-pass membrane protein</topology>
    </subcellularLocation>
</comment>
<dbReference type="RefSeq" id="WP_010837307.1">
    <property type="nucleotide sequence ID" value="NZ_QRCM01000001.1"/>
</dbReference>
<dbReference type="Proteomes" id="UP000471120">
    <property type="component" value="Unassembled WGS sequence"/>
</dbReference>
<reference evidence="7 8" key="1">
    <citation type="submission" date="2018-07" db="EMBL/GenBank/DDBJ databases">
        <title>Genome sequence of Rhodococcus rhodnii ATCC 35071 from Rhodnius prolixus.</title>
        <authorList>
            <person name="Patel V."/>
            <person name="Vogel K.J."/>
        </authorList>
    </citation>
    <scope>NUCLEOTIDE SEQUENCE [LARGE SCALE GENOMIC DNA]</scope>
    <source>
        <strain evidence="7 8">ATCC 35071</strain>
    </source>
</reference>
<sequence length="133" mass="14038">MTPKASDRAARAAALRLSALLIGAGVTHFAAPRPFDSIVPRSLPGEARTYTYVSGAAEIAVGTALAVPRTRRLGGTLAAALFVAVFPANAQMTVDWLRSSRRSPIEKVLVVARLPVQIPLVTQALAARRGPRD</sequence>
<protein>
    <recommendedName>
        <fullName evidence="6">Methylamine utilisation protein MauE domain-containing protein</fullName>
    </recommendedName>
</protein>
<comment type="caution">
    <text evidence="7">The sequence shown here is derived from an EMBL/GenBank/DDBJ whole genome shotgun (WGS) entry which is preliminary data.</text>
</comment>
<keyword evidence="3" id="KW-1133">Transmembrane helix</keyword>
<evidence type="ECO:0000259" key="6">
    <source>
        <dbReference type="Pfam" id="PF07291"/>
    </source>
</evidence>
<dbReference type="EMBL" id="QRCM01000001">
    <property type="protein sequence ID" value="TXG90616.1"/>
    <property type="molecule type" value="Genomic_DNA"/>
</dbReference>
<evidence type="ECO:0000313" key="8">
    <source>
        <dbReference type="Proteomes" id="UP000471120"/>
    </source>
</evidence>
<evidence type="ECO:0000256" key="2">
    <source>
        <dbReference type="ARBA" id="ARBA00022692"/>
    </source>
</evidence>
<evidence type="ECO:0000313" key="7">
    <source>
        <dbReference type="EMBL" id="TXG90616.1"/>
    </source>
</evidence>
<accession>A0A6P2CHA6</accession>
<name>A0A6P2CHA6_9NOCA</name>
<dbReference type="InterPro" id="IPR009908">
    <property type="entry name" value="Methylamine_util_MauE"/>
</dbReference>
<dbReference type="PANTHER" id="PTHR36974:SF1">
    <property type="entry name" value="DOXX FAMILY MEMBRANE PROTEIN"/>
    <property type="match status" value="1"/>
</dbReference>
<dbReference type="GO" id="GO:0016020">
    <property type="term" value="C:membrane"/>
    <property type="evidence" value="ECO:0007669"/>
    <property type="project" value="UniProtKB-SubCell"/>
</dbReference>
<evidence type="ECO:0000256" key="3">
    <source>
        <dbReference type="ARBA" id="ARBA00022989"/>
    </source>
</evidence>
<keyword evidence="4" id="KW-0472">Membrane</keyword>
<keyword evidence="2" id="KW-0812">Transmembrane</keyword>